<gene>
    <name evidence="5" type="ORF">Lalb_Chr16g0386281</name>
</gene>
<dbReference type="AlphaFoldDB" id="A0A6A4NUV2"/>
<dbReference type="InterPro" id="IPR035513">
    <property type="entry name" value="Invertase/methylesterase_inhib"/>
</dbReference>
<dbReference type="SUPFAM" id="SSF101148">
    <property type="entry name" value="Plant invertase/pectin methylesterase inhibitor"/>
    <property type="match status" value="1"/>
</dbReference>
<accession>A0A6A4NUV2</accession>
<dbReference type="OrthoDB" id="764172at2759"/>
<sequence>MQNHNMSKIVEINDIFKQTMKNPSFCSSILNSKPDGADGADLLSLAQYTIDVARDNITNTINLIKSLIRESSNDPKAKAYYEICLMHSDDESVNCALFDIDYTQELLKKRDYGGVNITATTVQTDVEDCIYGESPSDILIMIPQVTTICACHYASC</sequence>
<dbReference type="Gene3D" id="1.20.140.40">
    <property type="entry name" value="Invertase/pectin methylesterase inhibitor family protein"/>
    <property type="match status" value="1"/>
</dbReference>
<protein>
    <submittedName>
        <fullName evidence="5">Putative pectinesterase inhibitor domain-containing protein</fullName>
    </submittedName>
</protein>
<evidence type="ECO:0000313" key="5">
    <source>
        <dbReference type="EMBL" id="KAE9597416.1"/>
    </source>
</evidence>
<dbReference type="NCBIfam" id="TIGR01614">
    <property type="entry name" value="PME_inhib"/>
    <property type="match status" value="1"/>
</dbReference>
<dbReference type="Pfam" id="PF04043">
    <property type="entry name" value="PMEI"/>
    <property type="match status" value="1"/>
</dbReference>
<evidence type="ECO:0000259" key="4">
    <source>
        <dbReference type="SMART" id="SM00856"/>
    </source>
</evidence>
<feature type="domain" description="Pectinesterase inhibitor" evidence="4">
    <location>
        <begin position="7"/>
        <end position="152"/>
    </location>
</feature>
<dbReference type="InterPro" id="IPR034086">
    <property type="entry name" value="PMEI_plant"/>
</dbReference>
<reference evidence="6" key="1">
    <citation type="journal article" date="2020" name="Nat. Commun.">
        <title>Genome sequence of the cluster root forming white lupin.</title>
        <authorList>
            <person name="Hufnagel B."/>
            <person name="Marques A."/>
            <person name="Soriano A."/>
            <person name="Marques L."/>
            <person name="Divol F."/>
            <person name="Doumas P."/>
            <person name="Sallet E."/>
            <person name="Mancinotti D."/>
            <person name="Carrere S."/>
            <person name="Marande W."/>
            <person name="Arribat S."/>
            <person name="Keller J."/>
            <person name="Huneau C."/>
            <person name="Blein T."/>
            <person name="Aime D."/>
            <person name="Laguerre M."/>
            <person name="Taylor J."/>
            <person name="Schubert V."/>
            <person name="Nelson M."/>
            <person name="Geu-Flores F."/>
            <person name="Crespi M."/>
            <person name="Gallardo-Guerrero K."/>
            <person name="Delaux P.-M."/>
            <person name="Salse J."/>
            <person name="Berges H."/>
            <person name="Guyot R."/>
            <person name="Gouzy J."/>
            <person name="Peret B."/>
        </authorList>
    </citation>
    <scope>NUCLEOTIDE SEQUENCE [LARGE SCALE GENOMIC DNA]</scope>
    <source>
        <strain evidence="6">cv. Amiga</strain>
    </source>
</reference>
<dbReference type="Proteomes" id="UP000447434">
    <property type="component" value="Chromosome 16"/>
</dbReference>
<evidence type="ECO:0000256" key="1">
    <source>
        <dbReference type="ARBA" id="ARBA00022729"/>
    </source>
</evidence>
<dbReference type="PANTHER" id="PTHR36710:SF20">
    <property type="entry name" value="PECTINESTERASE INHIBITOR DOMAIN PROTEIN"/>
    <property type="match status" value="1"/>
</dbReference>
<dbReference type="InterPro" id="IPR052421">
    <property type="entry name" value="PCW_Enzyme_Inhibitor"/>
</dbReference>
<keyword evidence="6" id="KW-1185">Reference proteome</keyword>
<keyword evidence="1" id="KW-0732">Signal</keyword>
<evidence type="ECO:0000313" key="6">
    <source>
        <dbReference type="Proteomes" id="UP000447434"/>
    </source>
</evidence>
<dbReference type="PANTHER" id="PTHR36710">
    <property type="entry name" value="PECTINESTERASE INHIBITOR-LIKE"/>
    <property type="match status" value="1"/>
</dbReference>
<dbReference type="EMBL" id="WOCE01000016">
    <property type="protein sequence ID" value="KAE9597416.1"/>
    <property type="molecule type" value="Genomic_DNA"/>
</dbReference>
<evidence type="ECO:0000256" key="2">
    <source>
        <dbReference type="ARBA" id="ARBA00023157"/>
    </source>
</evidence>
<evidence type="ECO:0000256" key="3">
    <source>
        <dbReference type="ARBA" id="ARBA00038471"/>
    </source>
</evidence>
<dbReference type="SMART" id="SM00856">
    <property type="entry name" value="PMEI"/>
    <property type="match status" value="1"/>
</dbReference>
<proteinExistence type="inferred from homology"/>
<dbReference type="CDD" id="cd15797">
    <property type="entry name" value="PMEI"/>
    <property type="match status" value="1"/>
</dbReference>
<dbReference type="InterPro" id="IPR006501">
    <property type="entry name" value="Pectinesterase_inhib_dom"/>
</dbReference>
<organism evidence="5 6">
    <name type="scientific">Lupinus albus</name>
    <name type="common">White lupine</name>
    <name type="synonym">Lupinus termis</name>
    <dbReference type="NCBI Taxonomy" id="3870"/>
    <lineage>
        <taxon>Eukaryota</taxon>
        <taxon>Viridiplantae</taxon>
        <taxon>Streptophyta</taxon>
        <taxon>Embryophyta</taxon>
        <taxon>Tracheophyta</taxon>
        <taxon>Spermatophyta</taxon>
        <taxon>Magnoliopsida</taxon>
        <taxon>eudicotyledons</taxon>
        <taxon>Gunneridae</taxon>
        <taxon>Pentapetalae</taxon>
        <taxon>rosids</taxon>
        <taxon>fabids</taxon>
        <taxon>Fabales</taxon>
        <taxon>Fabaceae</taxon>
        <taxon>Papilionoideae</taxon>
        <taxon>50 kb inversion clade</taxon>
        <taxon>genistoids sensu lato</taxon>
        <taxon>core genistoids</taxon>
        <taxon>Genisteae</taxon>
        <taxon>Lupinus</taxon>
    </lineage>
</organism>
<comment type="similarity">
    <text evidence="3">Belongs to the PMEI family.</text>
</comment>
<name>A0A6A4NUV2_LUPAL</name>
<dbReference type="GO" id="GO:0046910">
    <property type="term" value="F:pectinesterase inhibitor activity"/>
    <property type="evidence" value="ECO:0007669"/>
    <property type="project" value="InterPro"/>
</dbReference>
<comment type="caution">
    <text evidence="5">The sequence shown here is derived from an EMBL/GenBank/DDBJ whole genome shotgun (WGS) entry which is preliminary data.</text>
</comment>
<keyword evidence="2" id="KW-1015">Disulfide bond</keyword>